<sequence length="1560" mass="177037">MNRRDGACGRSPRLSCMRGGSTLPPRRIAAGAAARARCRRESRLSPSSCTDSRRCDRLSIARRHRAMTRIARAAPVASFIEAIARVWRMASRTSCGAHARTIAVLALLPTSSRFLAPSRFIPRHAGTTPPPRSPSHRLTASLPHCLTASLPHCLTASPPHRLTASPPHRLTADHASSAITPIDPAPRPTRSTPAPVPAPPRPRDPPGLSLPTVVRADHRLGRRLRLARVHFVHPRALRRQRRVAVQQMPAARLRLHRRAHRQPHPQRVRRQLRRLQRDHHRQALHHLDPVPRRVLRRQHRECAARARREALHPSVIRHPRAVQVRFEPHRLAHPHVPQLPFLEVRLHPHLPQLHHRHQRHPRPHLLPDLHRPLPDRPVHRRHDRRALQVPVRQLELRGRLLHRRVLPDRPLAAQRARRLPLRLRSRQRRLRVRQRRLRPRQLLRRHHFHRRPRPRPIRLLRELQVRLARLHRLLVRLHRQPRVRHLPHRLRELRLRLRERRRRLRVVEPHQRLPRLHLLRVGHQHVGYRPLDLRGDLHDVARHVRIVRLFAEAAHDEPVERRAQRDDRQHSEEPCEAAAARGPARGKRRGGFGRRRQAVPARGRAVGNGRIGGRLRARSVGGGVVQDGGVRDVGGAGRRGSDGPGRRRGAARGASMLGGGVGVGRISRIHGEGGVGVDVFALAALTRCARACVVSAAHGRRGRGVGARRAAIAAASGGVAIAASARPLLSIRAALPAASPAASPCLGHRSIIRRSRGRRARAPDASARSLPSFAHSSSRIRSRLPRASHRSIRLRIVRRHRPRRRRERLARLRGRRAARRPRVEAAAQRADQPHPQRAPPRLQLHHVRALVQQRELRHVDVLAHPHPPAMPVLRQRHHPLRRAQRLLLRLQQRVERRQRRQLPRHLAQRRIHRLVVQRERHVRVRHVAAQLRLQPAAIEDRQRQRRPDRAAQRIVPEQRRRREREQPAQRRQVHVRVERRARAVDRRVRRLHPQSRRDDVRPPPQQPGRQPRGQRRVRERRELRPRERQPALRPPPAQHAQLQLLQLDLLVGQRDLLEQLAALERRVVRVVAVVDPARRALAQHRLDLLARAALLLQQLAQRIRAVQLAVQRHDRHRQREPRLLGLHARRIAHRQQPARGRRVLAPQVQLIVQPDEQRRRRHHRFAHERHRHRQAVQRRIEGAARARHVRLGERGARRRGEPRQRFELLQLRLRDADARLRGLQRRVLPQRFVDERVELRIAELAHPVRARPCAVRRAAGGVRERVVAGRARRERRLQARRHAAGERPGERERREPARRAADRQGRRACGCVRCGLRHACDASFVRARFLCGRRRRCRTASPVTASGIARPPRLAADTGASLCAVGVVGVVFLFTVIIGACRCVTRIDTAAGMPCAPGRAVVPSPRSSRRADAGVRAPRLTTAAALRASPPRVPCGGPRAPPRTTPGARTPRRARPARSRAASRPSPARTAPPGPPARSSADSAPAPPETATRTAAPAASRCARRSIGAATHGASPSARTAPPCAGAARRSGASAPATAPRTAARCAPARAGSTRCRHGR</sequence>
<keyword evidence="2" id="KW-0812">Transmembrane</keyword>
<dbReference type="Proteomes" id="UP000002700">
    <property type="component" value="Chromosome II"/>
</dbReference>
<evidence type="ECO:0000256" key="2">
    <source>
        <dbReference type="SAM" id="Phobius"/>
    </source>
</evidence>
<feature type="compositionally biased region" description="Low complexity" evidence="1">
    <location>
        <begin position="1521"/>
        <end position="1554"/>
    </location>
</feature>
<keyword evidence="2" id="KW-1133">Transmembrane helix</keyword>
<feature type="region of interest" description="Disordered" evidence="1">
    <location>
        <begin position="1271"/>
        <end position="1299"/>
    </location>
</feature>
<dbReference type="HOGENOM" id="CLU_250007_0_0_4"/>
<feature type="compositionally biased region" description="Low complexity" evidence="1">
    <location>
        <begin position="1416"/>
        <end position="1430"/>
    </location>
</feature>
<feature type="transmembrane region" description="Helical" evidence="2">
    <location>
        <begin position="1359"/>
        <end position="1381"/>
    </location>
</feature>
<keyword evidence="2" id="KW-0472">Membrane</keyword>
<feature type="region of interest" description="Disordered" evidence="1">
    <location>
        <begin position="557"/>
        <end position="600"/>
    </location>
</feature>
<name>Q3JLM6_BURP1</name>
<evidence type="ECO:0000256" key="1">
    <source>
        <dbReference type="SAM" id="MobiDB-lite"/>
    </source>
</evidence>
<dbReference type="EnsemblBacteria" id="ABA52086">
    <property type="protein sequence ID" value="ABA52086"/>
    <property type="gene ID" value="BURPS1710b_A0369"/>
</dbReference>
<dbReference type="EMBL" id="CP000125">
    <property type="protein sequence ID" value="ABA52086.1"/>
    <property type="molecule type" value="Genomic_DNA"/>
</dbReference>
<feature type="compositionally biased region" description="Gly residues" evidence="1">
    <location>
        <begin position="626"/>
        <end position="638"/>
    </location>
</feature>
<feature type="compositionally biased region" description="Low complexity" evidence="1">
    <location>
        <begin position="1459"/>
        <end position="1469"/>
    </location>
</feature>
<reference evidence="3 4" key="1">
    <citation type="submission" date="2005-09" db="EMBL/GenBank/DDBJ databases">
        <authorList>
            <person name="Woods D.E."/>
            <person name="Nierman W.C."/>
        </authorList>
    </citation>
    <scope>NUCLEOTIDE SEQUENCE [LARGE SCALE GENOMIC DNA]</scope>
    <source>
        <strain evidence="3 4">1710b</strain>
    </source>
</reference>
<feature type="region of interest" description="Disordered" evidence="1">
    <location>
        <begin position="357"/>
        <end position="377"/>
    </location>
</feature>
<dbReference type="PANTHER" id="PTHR24216">
    <property type="entry name" value="PAXILLIN-RELATED"/>
    <property type="match status" value="1"/>
</dbReference>
<feature type="compositionally biased region" description="Basic and acidic residues" evidence="1">
    <location>
        <begin position="938"/>
        <end position="968"/>
    </location>
</feature>
<feature type="compositionally biased region" description="Low complexity" evidence="1">
    <location>
        <begin position="1477"/>
        <end position="1501"/>
    </location>
</feature>
<evidence type="ECO:0000313" key="3">
    <source>
        <dbReference type="EMBL" id="ABA52086.1"/>
    </source>
</evidence>
<feature type="compositionally biased region" description="Basic residues" evidence="1">
    <location>
        <begin position="584"/>
        <end position="597"/>
    </location>
</feature>
<dbReference type="PANTHER" id="PTHR24216:SF65">
    <property type="entry name" value="PAXILLIN-LIKE PROTEIN 1"/>
    <property type="match status" value="1"/>
</dbReference>
<feature type="compositionally biased region" description="Basic and acidic residues" evidence="1">
    <location>
        <begin position="1019"/>
        <end position="1030"/>
    </location>
</feature>
<feature type="region of interest" description="Disordered" evidence="1">
    <location>
        <begin position="178"/>
        <end position="210"/>
    </location>
</feature>
<feature type="compositionally biased region" description="Basic and acidic residues" evidence="1">
    <location>
        <begin position="557"/>
        <end position="573"/>
    </location>
</feature>
<feature type="region of interest" description="Disordered" evidence="1">
    <location>
        <begin position="755"/>
        <end position="785"/>
    </location>
</feature>
<feature type="compositionally biased region" description="Basic and acidic residues" evidence="1">
    <location>
        <begin position="1283"/>
        <end position="1299"/>
    </location>
</feature>
<feature type="compositionally biased region" description="Basic and acidic residues" evidence="1">
    <location>
        <begin position="365"/>
        <end position="377"/>
    </location>
</feature>
<feature type="region of interest" description="Disordered" evidence="1">
    <location>
        <begin position="626"/>
        <end position="653"/>
    </location>
</feature>
<feature type="compositionally biased region" description="Basic and acidic residues" evidence="1">
    <location>
        <begin position="975"/>
        <end position="986"/>
    </location>
</feature>
<feature type="region of interest" description="Disordered" evidence="1">
    <location>
        <begin position="938"/>
        <end position="1038"/>
    </location>
</feature>
<dbReference type="KEGG" id="bpm:BURPS1710b_A0369"/>
<feature type="region of interest" description="Disordered" evidence="1">
    <location>
        <begin position="813"/>
        <end position="839"/>
    </location>
</feature>
<proteinExistence type="predicted"/>
<feature type="compositionally biased region" description="Basic residues" evidence="1">
    <location>
        <begin position="1271"/>
        <end position="1282"/>
    </location>
</feature>
<evidence type="ECO:0000313" key="4">
    <source>
        <dbReference type="Proteomes" id="UP000002700"/>
    </source>
</evidence>
<protein>
    <submittedName>
        <fullName evidence="3">Uncharacterized protein</fullName>
    </submittedName>
</protein>
<feature type="region of interest" description="Disordered" evidence="1">
    <location>
        <begin position="1394"/>
        <end position="1560"/>
    </location>
</feature>
<organism evidence="3 4">
    <name type="scientific">Burkholderia pseudomallei (strain 1710b)</name>
    <dbReference type="NCBI Taxonomy" id="320372"/>
    <lineage>
        <taxon>Bacteria</taxon>
        <taxon>Pseudomonadati</taxon>
        <taxon>Pseudomonadota</taxon>
        <taxon>Betaproteobacteria</taxon>
        <taxon>Burkholderiales</taxon>
        <taxon>Burkholderiaceae</taxon>
        <taxon>Burkholderia</taxon>
        <taxon>pseudomallei group</taxon>
    </lineage>
</organism>
<gene>
    <name evidence="3" type="ordered locus">BURPS1710b_A0369</name>
</gene>
<accession>Q3JLM6</accession>